<organism evidence="1 2">
    <name type="scientific">Lipomyces kononenkoae</name>
    <name type="common">Yeast</name>
    <dbReference type="NCBI Taxonomy" id="34357"/>
    <lineage>
        <taxon>Eukaryota</taxon>
        <taxon>Fungi</taxon>
        <taxon>Dikarya</taxon>
        <taxon>Ascomycota</taxon>
        <taxon>Saccharomycotina</taxon>
        <taxon>Lipomycetes</taxon>
        <taxon>Lipomycetales</taxon>
        <taxon>Lipomycetaceae</taxon>
        <taxon>Lipomyces</taxon>
    </lineage>
</organism>
<keyword evidence="2" id="KW-1185">Reference proteome</keyword>
<comment type="caution">
    <text evidence="1">The sequence shown here is derived from an EMBL/GenBank/DDBJ whole genome shotgun (WGS) entry which is preliminary data.</text>
</comment>
<gene>
    <name evidence="1" type="ORF">V1525DRAFT_410936</name>
</gene>
<protein>
    <submittedName>
        <fullName evidence="1">Uncharacterized protein</fullName>
    </submittedName>
</protein>
<name>A0ACC3SUZ7_LIPKO</name>
<evidence type="ECO:0000313" key="1">
    <source>
        <dbReference type="EMBL" id="KAK9235130.1"/>
    </source>
</evidence>
<accession>A0ACC3SUZ7</accession>
<evidence type="ECO:0000313" key="2">
    <source>
        <dbReference type="Proteomes" id="UP001433508"/>
    </source>
</evidence>
<dbReference type="EMBL" id="MU971430">
    <property type="protein sequence ID" value="KAK9235130.1"/>
    <property type="molecule type" value="Genomic_DNA"/>
</dbReference>
<reference evidence="2" key="1">
    <citation type="journal article" date="2024" name="Front. Bioeng. Biotechnol.">
        <title>Genome-scale model development and genomic sequencing of the oleaginous clade Lipomyces.</title>
        <authorList>
            <person name="Czajka J.J."/>
            <person name="Han Y."/>
            <person name="Kim J."/>
            <person name="Mondo S.J."/>
            <person name="Hofstad B.A."/>
            <person name="Robles A."/>
            <person name="Haridas S."/>
            <person name="Riley R."/>
            <person name="LaButti K."/>
            <person name="Pangilinan J."/>
            <person name="Andreopoulos W."/>
            <person name="Lipzen A."/>
            <person name="Yan J."/>
            <person name="Wang M."/>
            <person name="Ng V."/>
            <person name="Grigoriev I.V."/>
            <person name="Spatafora J.W."/>
            <person name="Magnuson J.K."/>
            <person name="Baker S.E."/>
            <person name="Pomraning K.R."/>
        </authorList>
    </citation>
    <scope>NUCLEOTIDE SEQUENCE [LARGE SCALE GENOMIC DNA]</scope>
    <source>
        <strain evidence="2">CBS 7786</strain>
    </source>
</reference>
<proteinExistence type="predicted"/>
<dbReference type="Proteomes" id="UP001433508">
    <property type="component" value="Unassembled WGS sequence"/>
</dbReference>
<sequence>MSVPNKPPPPPRPAQDYSIPLPPAITVDNLDTLPPTCEPCKTSILSLFAMARSENRPLYIAAPMVRYSRLPFRLLVQRHFAVDVAYTPMMIAREFKNSKHARIADFSTCELDGPVIAQFGAPNSEELVQATEFVKDYVAGIGLNCGCPIKEQNQEGIGAVLMQRIEVVESMLRGVREKFGRTVVVDIKIRIHADLDRTVDFAKRVAAAGADIITVHARLPKQRNSVQPNLEAVRRVREAVPKDVYVVANGDCFLQVDTIKIVEATGVDGVMAARGLLQNPALFAGYERTPWKAIELLWAYAMEYGSPFKSIQYLIVEMTHGLLTKQERADLRLVKNYRQMEEWLDERFILKRRGEVGFAELEFDGFRR</sequence>